<protein>
    <recommendedName>
        <fullName evidence="10">Nuclear condensin complex subunit 3 C-terminal domain-containing protein</fullName>
    </recommendedName>
</protein>
<keyword evidence="5" id="KW-0498">Mitosis</keyword>
<evidence type="ECO:0000313" key="11">
    <source>
        <dbReference type="EMBL" id="CAK9252582.1"/>
    </source>
</evidence>
<feature type="region of interest" description="Disordered" evidence="9">
    <location>
        <begin position="813"/>
        <end position="851"/>
    </location>
</feature>
<gene>
    <name evidence="11" type="ORF">CSSPJE1EN1_LOCUS27960</name>
</gene>
<evidence type="ECO:0000256" key="2">
    <source>
        <dbReference type="ARBA" id="ARBA00006533"/>
    </source>
</evidence>
<evidence type="ECO:0000256" key="8">
    <source>
        <dbReference type="SAM" id="Coils"/>
    </source>
</evidence>
<feature type="compositionally biased region" description="Basic and acidic residues" evidence="9">
    <location>
        <begin position="816"/>
        <end position="832"/>
    </location>
</feature>
<dbReference type="Pfam" id="PF12719">
    <property type="entry name" value="Cnd3"/>
    <property type="match status" value="1"/>
</dbReference>
<dbReference type="InterPro" id="IPR011989">
    <property type="entry name" value="ARM-like"/>
</dbReference>
<dbReference type="Proteomes" id="UP001497444">
    <property type="component" value="Unassembled WGS sequence"/>
</dbReference>
<dbReference type="PANTHER" id="PTHR14418">
    <property type="entry name" value="CONDENSIN COMPLEX SUBUNIT 3-RELATED"/>
    <property type="match status" value="1"/>
</dbReference>
<dbReference type="InterPro" id="IPR016024">
    <property type="entry name" value="ARM-type_fold"/>
</dbReference>
<organism evidence="11 12">
    <name type="scientific">Sphagnum jensenii</name>
    <dbReference type="NCBI Taxonomy" id="128206"/>
    <lineage>
        <taxon>Eukaryota</taxon>
        <taxon>Viridiplantae</taxon>
        <taxon>Streptophyta</taxon>
        <taxon>Embryophyta</taxon>
        <taxon>Bryophyta</taxon>
        <taxon>Sphagnophytina</taxon>
        <taxon>Sphagnopsida</taxon>
        <taxon>Sphagnales</taxon>
        <taxon>Sphagnaceae</taxon>
        <taxon>Sphagnum</taxon>
    </lineage>
</organism>
<feature type="domain" description="Nuclear condensin complex subunit 3 C-terminal" evidence="10">
    <location>
        <begin position="757"/>
        <end position="1030"/>
    </location>
</feature>
<comment type="subcellular location">
    <subcellularLocation>
        <location evidence="1">Chromosome</location>
    </subcellularLocation>
</comment>
<evidence type="ECO:0000256" key="5">
    <source>
        <dbReference type="ARBA" id="ARBA00022776"/>
    </source>
</evidence>
<reference evidence="11" key="1">
    <citation type="submission" date="2024-02" db="EMBL/GenBank/DDBJ databases">
        <authorList>
            <consortium name="ELIXIR-Norway"/>
            <consortium name="Elixir Norway"/>
        </authorList>
    </citation>
    <scope>NUCLEOTIDE SEQUENCE</scope>
</reference>
<comment type="similarity">
    <text evidence="2">Belongs to the CND3 (condensin subunit 3) family.</text>
</comment>
<keyword evidence="12" id="KW-1185">Reference proteome</keyword>
<keyword evidence="3" id="KW-0158">Chromosome</keyword>
<dbReference type="Gene3D" id="1.25.10.10">
    <property type="entry name" value="Leucine-rich Repeat Variant"/>
    <property type="match status" value="1"/>
</dbReference>
<name>A0ABP0VGH3_9BRYO</name>
<keyword evidence="6" id="KW-0226">DNA condensation</keyword>
<evidence type="ECO:0000256" key="1">
    <source>
        <dbReference type="ARBA" id="ARBA00004286"/>
    </source>
</evidence>
<dbReference type="InterPro" id="IPR027165">
    <property type="entry name" value="CND3"/>
</dbReference>
<accession>A0ABP0VGH3</accession>
<keyword evidence="8" id="KW-0175">Coiled coil</keyword>
<feature type="region of interest" description="Disordered" evidence="9">
    <location>
        <begin position="787"/>
        <end position="806"/>
    </location>
</feature>
<sequence length="1110" mass="126757">MPGKRGPKKQAVVKISTVQDEVTSSVSQERLTQKLREIFNAAQHLPKVNGCIKVLHTLFRETLDEKAFLSEFCRNTRFALQGPDKCPFTRCSIDFVVRFLVAIVKEDEKTEAPAPQVDETADDIGMELFGEDSFESKRPVSKSQLFVDKVLLEVVVKFLNCVEPNVRVNACVFLKKLLMDIEEIDLQVFEKLKNSLIDRMADKCGPVRVAAAYALRRFQECSKDDPVLGAYLFHLRNDPVSEVRQAVLMVLEVSKETIEDIIIRTRDAKDIVRKTAFVKLAEQVDVRIFSIEQRLNLLKIGLNDRNPSVRKVVETKLIDAWLKSYENNLIDLLVDLDIQSDVVTVEKMVLTIFHQFLDNELPNNSTSFHKYVEAFCEAMLDERKLMTKRPLTVEGAFLWRCVIKFLKDNEERLIRVLPEETSRQEIEAEIDEMLAGVDIRRVVDSEGSQEESPMDTNATPSSEMESQSQSNTPEERETSEDSQMESAPPEKPAPSVDFVDQVITQLPHLCNYLSKSDIDHLIHHHKNIISRFAKKIDATDFSMEELLDFQFMYAQLMEILLMFEIGDEVQKKMILDLLQTILFADTLPVKFEDHISPIMKIVAENVFKDKSELLEFAAEVTNKIYNSLEEVEDSRSQNERQFDPALVREYEMRYAKLTVEYQEMRDKMEEALSSEDYKEAQLIKERIAVLSKEREEVQNQRLNASCAPSSSQQQKTLNLSEHPVALTKCLLVFSGCLEFGKFTSINGIILSHVERIILNHDTESVKVAALKCIFDFLCQHGIRILADSPDSEKSNPKPAQPDVVDRDPFAELLEGGSHEGDKDTDSGGKSGEEFFESSVSSGERTIDEEQNRIMEELNKDETTEEDVMKLMTELLVDQLKSSSDEIRLITSQGVGKLLFLGRLYSPNLLTRLITLWYDPELQEETKQFIGVFFSMYSSAQTKYSSQLTVQTALEECFMETITSVYKAKQKIANFDVSQDSNDFDEDQVAEINFENLISFMVNLIADENHPNIAIMVCQKMLSLLQLDDNKFFVMSDLLTKHLTKVLSQLCFNDVSRGQLSELTVLMSKIGELMTRRCPNLPTAVTKRLEKVNSKLDSFHFDRSLIDAGDE</sequence>
<evidence type="ECO:0000313" key="12">
    <source>
        <dbReference type="Proteomes" id="UP001497444"/>
    </source>
</evidence>
<evidence type="ECO:0000259" key="10">
    <source>
        <dbReference type="Pfam" id="PF12719"/>
    </source>
</evidence>
<feature type="region of interest" description="Disordered" evidence="9">
    <location>
        <begin position="444"/>
        <end position="495"/>
    </location>
</feature>
<feature type="compositionally biased region" description="Polar residues" evidence="9">
    <location>
        <begin position="454"/>
        <end position="472"/>
    </location>
</feature>
<dbReference type="PANTHER" id="PTHR14418:SF5">
    <property type="entry name" value="CONDENSIN COMPLEX SUBUNIT 3"/>
    <property type="match status" value="1"/>
</dbReference>
<dbReference type="InterPro" id="IPR025977">
    <property type="entry name" value="Cnd3_C"/>
</dbReference>
<keyword evidence="4" id="KW-0132">Cell division</keyword>
<dbReference type="SUPFAM" id="SSF48371">
    <property type="entry name" value="ARM repeat"/>
    <property type="match status" value="1"/>
</dbReference>
<dbReference type="EMBL" id="CAXAQS010000661">
    <property type="protein sequence ID" value="CAK9252582.1"/>
    <property type="molecule type" value="Genomic_DNA"/>
</dbReference>
<evidence type="ECO:0000256" key="7">
    <source>
        <dbReference type="ARBA" id="ARBA00023306"/>
    </source>
</evidence>
<evidence type="ECO:0000256" key="4">
    <source>
        <dbReference type="ARBA" id="ARBA00022618"/>
    </source>
</evidence>
<feature type="coiled-coil region" evidence="8">
    <location>
        <begin position="647"/>
        <end position="700"/>
    </location>
</feature>
<keyword evidence="7" id="KW-0131">Cell cycle</keyword>
<evidence type="ECO:0000256" key="6">
    <source>
        <dbReference type="ARBA" id="ARBA00023067"/>
    </source>
</evidence>
<evidence type="ECO:0000256" key="9">
    <source>
        <dbReference type="SAM" id="MobiDB-lite"/>
    </source>
</evidence>
<evidence type="ECO:0000256" key="3">
    <source>
        <dbReference type="ARBA" id="ARBA00022454"/>
    </source>
</evidence>
<proteinExistence type="inferred from homology"/>
<comment type="caution">
    <text evidence="11">The sequence shown here is derived from an EMBL/GenBank/DDBJ whole genome shotgun (WGS) entry which is preliminary data.</text>
</comment>